<name>L1JLB3_GUITC</name>
<dbReference type="PANTHER" id="PTHR21184">
    <property type="entry name" value="MENORIN (DENDRITIC BRANCHING PROTEIN)"/>
    <property type="match status" value="1"/>
</dbReference>
<dbReference type="OrthoDB" id="413402at2759"/>
<accession>L1JLB3</accession>
<evidence type="ECO:0000256" key="2">
    <source>
        <dbReference type="SAM" id="MobiDB-lite"/>
    </source>
</evidence>
<dbReference type="STRING" id="905079.L1JLB3"/>
<proteinExistence type="inferred from homology"/>
<evidence type="ECO:0000313" key="6">
    <source>
        <dbReference type="Proteomes" id="UP000011087"/>
    </source>
</evidence>
<dbReference type="GO" id="GO:0005615">
    <property type="term" value="C:extracellular space"/>
    <property type="evidence" value="ECO:0007669"/>
    <property type="project" value="TreeGrafter"/>
</dbReference>
<protein>
    <recommendedName>
        <fullName evidence="3">Menorin-like domain-containing protein</fullName>
    </recommendedName>
</protein>
<feature type="region of interest" description="Disordered" evidence="2">
    <location>
        <begin position="16"/>
        <end position="41"/>
    </location>
</feature>
<sequence length="189" mass="21427">MSNMVVSSTAILARRLPTYDNSKKNDSQGKHKHRKQHGTSHPVLLDVVDEERMQGKEWEWEKSGEYGRRAMQCGENLSKTLHFFGISNPLDIIWSHATNSSAKLERALSKGSSVMFLEADVNWGSCGSLKDIAVMAHPPSRTSDLTFQEFCLRVVEHNRVCPHNARVGVKFDFKDPRCIVPCLTFLREL</sequence>
<dbReference type="HOGENOM" id="CLU_1438018_0_0_1"/>
<dbReference type="EMBL" id="JH992983">
    <property type="protein sequence ID" value="EKX49127.1"/>
    <property type="molecule type" value="Genomic_DNA"/>
</dbReference>
<dbReference type="PaxDb" id="55529-EKX49127"/>
<evidence type="ECO:0000256" key="1">
    <source>
        <dbReference type="ARBA" id="ARBA00044953"/>
    </source>
</evidence>
<gene>
    <name evidence="4" type="ORF">GUITHDRAFT_162251</name>
</gene>
<reference evidence="5" key="3">
    <citation type="submission" date="2015-06" db="UniProtKB">
        <authorList>
            <consortium name="EnsemblProtists"/>
        </authorList>
    </citation>
    <scope>IDENTIFICATION</scope>
</reference>
<reference evidence="4 6" key="1">
    <citation type="journal article" date="2012" name="Nature">
        <title>Algal genomes reveal evolutionary mosaicism and the fate of nucleomorphs.</title>
        <authorList>
            <consortium name="DOE Joint Genome Institute"/>
            <person name="Curtis B.A."/>
            <person name="Tanifuji G."/>
            <person name="Burki F."/>
            <person name="Gruber A."/>
            <person name="Irimia M."/>
            <person name="Maruyama S."/>
            <person name="Arias M.C."/>
            <person name="Ball S.G."/>
            <person name="Gile G.H."/>
            <person name="Hirakawa Y."/>
            <person name="Hopkins J.F."/>
            <person name="Kuo A."/>
            <person name="Rensing S.A."/>
            <person name="Schmutz J."/>
            <person name="Symeonidi A."/>
            <person name="Elias M."/>
            <person name="Eveleigh R.J."/>
            <person name="Herman E.K."/>
            <person name="Klute M.J."/>
            <person name="Nakayama T."/>
            <person name="Obornik M."/>
            <person name="Reyes-Prieto A."/>
            <person name="Armbrust E.V."/>
            <person name="Aves S.J."/>
            <person name="Beiko R.G."/>
            <person name="Coutinho P."/>
            <person name="Dacks J.B."/>
            <person name="Durnford D.G."/>
            <person name="Fast N.M."/>
            <person name="Green B.R."/>
            <person name="Grisdale C.J."/>
            <person name="Hempel F."/>
            <person name="Henrissat B."/>
            <person name="Hoppner M.P."/>
            <person name="Ishida K."/>
            <person name="Kim E."/>
            <person name="Koreny L."/>
            <person name="Kroth P.G."/>
            <person name="Liu Y."/>
            <person name="Malik S.B."/>
            <person name="Maier U.G."/>
            <person name="McRose D."/>
            <person name="Mock T."/>
            <person name="Neilson J.A."/>
            <person name="Onodera N.T."/>
            <person name="Poole A.M."/>
            <person name="Pritham E.J."/>
            <person name="Richards T.A."/>
            <person name="Rocap G."/>
            <person name="Roy S.W."/>
            <person name="Sarai C."/>
            <person name="Schaack S."/>
            <person name="Shirato S."/>
            <person name="Slamovits C.H."/>
            <person name="Spencer D.F."/>
            <person name="Suzuki S."/>
            <person name="Worden A.Z."/>
            <person name="Zauner S."/>
            <person name="Barry K."/>
            <person name="Bell C."/>
            <person name="Bharti A.K."/>
            <person name="Crow J.A."/>
            <person name="Grimwood J."/>
            <person name="Kramer R."/>
            <person name="Lindquist E."/>
            <person name="Lucas S."/>
            <person name="Salamov A."/>
            <person name="McFadden G.I."/>
            <person name="Lane C.E."/>
            <person name="Keeling P.J."/>
            <person name="Gray M.W."/>
            <person name="Grigoriev I.V."/>
            <person name="Archibald J.M."/>
        </authorList>
    </citation>
    <scope>NUCLEOTIDE SEQUENCE</scope>
    <source>
        <strain evidence="4 6">CCMP2712</strain>
    </source>
</reference>
<dbReference type="Proteomes" id="UP000011087">
    <property type="component" value="Unassembled WGS sequence"/>
</dbReference>
<dbReference type="PANTHER" id="PTHR21184:SF6">
    <property type="entry name" value="CONSERVED PLASMA MEMBRANE PROTEIN"/>
    <property type="match status" value="1"/>
</dbReference>
<feature type="non-terminal residue" evidence="4">
    <location>
        <position position="189"/>
    </location>
</feature>
<dbReference type="GeneID" id="17305798"/>
<dbReference type="InterPro" id="IPR019356">
    <property type="entry name" value="Menorin_dom"/>
</dbReference>
<dbReference type="eggNOG" id="KOG3748">
    <property type="taxonomic scope" value="Eukaryota"/>
</dbReference>
<reference evidence="6" key="2">
    <citation type="submission" date="2012-11" db="EMBL/GenBank/DDBJ databases">
        <authorList>
            <person name="Kuo A."/>
            <person name="Curtis B.A."/>
            <person name="Tanifuji G."/>
            <person name="Burki F."/>
            <person name="Gruber A."/>
            <person name="Irimia M."/>
            <person name="Maruyama S."/>
            <person name="Arias M.C."/>
            <person name="Ball S.G."/>
            <person name="Gile G.H."/>
            <person name="Hirakawa Y."/>
            <person name="Hopkins J.F."/>
            <person name="Rensing S.A."/>
            <person name="Schmutz J."/>
            <person name="Symeonidi A."/>
            <person name="Elias M."/>
            <person name="Eveleigh R.J."/>
            <person name="Herman E.K."/>
            <person name="Klute M.J."/>
            <person name="Nakayama T."/>
            <person name="Obornik M."/>
            <person name="Reyes-Prieto A."/>
            <person name="Armbrust E.V."/>
            <person name="Aves S.J."/>
            <person name="Beiko R.G."/>
            <person name="Coutinho P."/>
            <person name="Dacks J.B."/>
            <person name="Durnford D.G."/>
            <person name="Fast N.M."/>
            <person name="Green B.R."/>
            <person name="Grisdale C."/>
            <person name="Hempe F."/>
            <person name="Henrissat B."/>
            <person name="Hoppner M.P."/>
            <person name="Ishida K.-I."/>
            <person name="Kim E."/>
            <person name="Koreny L."/>
            <person name="Kroth P.G."/>
            <person name="Liu Y."/>
            <person name="Malik S.-B."/>
            <person name="Maier U.G."/>
            <person name="McRose D."/>
            <person name="Mock T."/>
            <person name="Neilson J.A."/>
            <person name="Onodera N.T."/>
            <person name="Poole A.M."/>
            <person name="Pritham E.J."/>
            <person name="Richards T.A."/>
            <person name="Rocap G."/>
            <person name="Roy S.W."/>
            <person name="Sarai C."/>
            <person name="Schaack S."/>
            <person name="Shirato S."/>
            <person name="Slamovits C.H."/>
            <person name="Spencer D.F."/>
            <person name="Suzuki S."/>
            <person name="Worden A.Z."/>
            <person name="Zauner S."/>
            <person name="Barry K."/>
            <person name="Bell C."/>
            <person name="Bharti A.K."/>
            <person name="Crow J.A."/>
            <person name="Grimwood J."/>
            <person name="Kramer R."/>
            <person name="Lindquist E."/>
            <person name="Lucas S."/>
            <person name="Salamov A."/>
            <person name="McFadden G.I."/>
            <person name="Lane C.E."/>
            <person name="Keeling P.J."/>
            <person name="Gray M.W."/>
            <person name="Grigoriev I.V."/>
            <person name="Archibald J.M."/>
        </authorList>
    </citation>
    <scope>NUCLEOTIDE SEQUENCE</scope>
    <source>
        <strain evidence="6">CCMP2712</strain>
    </source>
</reference>
<evidence type="ECO:0000313" key="5">
    <source>
        <dbReference type="EnsemblProtists" id="EKX49127"/>
    </source>
</evidence>
<feature type="domain" description="Menorin-like" evidence="3">
    <location>
        <begin position="90"/>
        <end position="188"/>
    </location>
</feature>
<dbReference type="Pfam" id="PF10223">
    <property type="entry name" value="Menorin_N"/>
    <property type="match status" value="1"/>
</dbReference>
<evidence type="ECO:0000313" key="4">
    <source>
        <dbReference type="EMBL" id="EKX49127.1"/>
    </source>
</evidence>
<dbReference type="KEGG" id="gtt:GUITHDRAFT_162251"/>
<comment type="similarity">
    <text evidence="1">Belongs to the menorin family.</text>
</comment>
<dbReference type="EnsemblProtists" id="EKX49127">
    <property type="protein sequence ID" value="EKX49127"/>
    <property type="gene ID" value="GUITHDRAFT_162251"/>
</dbReference>
<organism evidence="4">
    <name type="scientific">Guillardia theta (strain CCMP2712)</name>
    <name type="common">Cryptophyte</name>
    <dbReference type="NCBI Taxonomy" id="905079"/>
    <lineage>
        <taxon>Eukaryota</taxon>
        <taxon>Cryptophyceae</taxon>
        <taxon>Pyrenomonadales</taxon>
        <taxon>Geminigeraceae</taxon>
        <taxon>Guillardia</taxon>
    </lineage>
</organism>
<dbReference type="RefSeq" id="XP_005836107.1">
    <property type="nucleotide sequence ID" value="XM_005836050.1"/>
</dbReference>
<keyword evidence="6" id="KW-1185">Reference proteome</keyword>
<evidence type="ECO:0000259" key="3">
    <source>
        <dbReference type="Pfam" id="PF10223"/>
    </source>
</evidence>
<dbReference type="AlphaFoldDB" id="L1JLB3"/>